<dbReference type="AlphaFoldDB" id="A0A2M8KNS9"/>
<organism evidence="1 2">
    <name type="scientific">Candidatus Roizmanbacteria bacterium CG10_big_fil_rev_8_21_14_0_10_39_12</name>
    <dbReference type="NCBI Taxonomy" id="1974852"/>
    <lineage>
        <taxon>Bacteria</taxon>
        <taxon>Candidatus Roizmaniibacteriota</taxon>
    </lineage>
</organism>
<name>A0A2M8KNS9_9BACT</name>
<protein>
    <submittedName>
        <fullName evidence="1">Uncharacterized protein</fullName>
    </submittedName>
</protein>
<evidence type="ECO:0000313" key="1">
    <source>
        <dbReference type="EMBL" id="PJE61573.1"/>
    </source>
</evidence>
<gene>
    <name evidence="1" type="ORF">COU87_03915</name>
</gene>
<dbReference type="EMBL" id="PFEC01000070">
    <property type="protein sequence ID" value="PJE61573.1"/>
    <property type="molecule type" value="Genomic_DNA"/>
</dbReference>
<dbReference type="Proteomes" id="UP000230222">
    <property type="component" value="Unassembled WGS sequence"/>
</dbReference>
<accession>A0A2M8KNS9</accession>
<sequence length="74" mass="8757">MNGELIIAQGEVLFLIISTYFQMIVSQNENCCYIILPLDNPITYAIILIDPKVFPQPKSFRIFLWEKYSYIYFL</sequence>
<evidence type="ECO:0000313" key="2">
    <source>
        <dbReference type="Proteomes" id="UP000230222"/>
    </source>
</evidence>
<proteinExistence type="predicted"/>
<reference evidence="2" key="1">
    <citation type="submission" date="2017-09" db="EMBL/GenBank/DDBJ databases">
        <title>Depth-based differentiation of microbial function through sediment-hosted aquifers and enrichment of novel symbionts in the deep terrestrial subsurface.</title>
        <authorList>
            <person name="Probst A.J."/>
            <person name="Ladd B."/>
            <person name="Jarett J.K."/>
            <person name="Geller-Mcgrath D.E."/>
            <person name="Sieber C.M.K."/>
            <person name="Emerson J.B."/>
            <person name="Anantharaman K."/>
            <person name="Thomas B.C."/>
            <person name="Malmstrom R."/>
            <person name="Stieglmeier M."/>
            <person name="Klingl A."/>
            <person name="Woyke T."/>
            <person name="Ryan C.M."/>
            <person name="Banfield J.F."/>
        </authorList>
    </citation>
    <scope>NUCLEOTIDE SEQUENCE [LARGE SCALE GENOMIC DNA]</scope>
</reference>
<comment type="caution">
    <text evidence="1">The sequence shown here is derived from an EMBL/GenBank/DDBJ whole genome shotgun (WGS) entry which is preliminary data.</text>
</comment>